<dbReference type="PANTHER" id="PTHR46704:SF1">
    <property type="entry name" value="TELOMERE LENGTH REGULATION PROTEIN TEL2 HOMOLOG"/>
    <property type="match status" value="1"/>
</dbReference>
<dbReference type="OrthoDB" id="7699940at2759"/>
<evidence type="ECO:0000313" key="3">
    <source>
        <dbReference type="Proteomes" id="UP000639338"/>
    </source>
</evidence>
<evidence type="ECO:0008006" key="4">
    <source>
        <dbReference type="Google" id="ProtNLM"/>
    </source>
</evidence>
<feature type="region of interest" description="Disordered" evidence="1">
    <location>
        <begin position="78"/>
        <end position="148"/>
    </location>
</feature>
<feature type="compositionally biased region" description="Low complexity" evidence="1">
    <location>
        <begin position="13"/>
        <end position="23"/>
    </location>
</feature>
<reference evidence="2 3" key="1">
    <citation type="submission" date="2020-08" db="EMBL/GenBank/DDBJ databases">
        <title>Aphidius gifuensis genome sequencing and assembly.</title>
        <authorList>
            <person name="Du Z."/>
        </authorList>
    </citation>
    <scope>NUCLEOTIDE SEQUENCE [LARGE SCALE GENOMIC DNA]</scope>
    <source>
        <strain evidence="2">YNYX2018</strain>
        <tissue evidence="2">Adults</tissue>
    </source>
</reference>
<gene>
    <name evidence="2" type="ORF">HCN44_011031</name>
</gene>
<evidence type="ECO:0000313" key="2">
    <source>
        <dbReference type="EMBL" id="KAF7998623.1"/>
    </source>
</evidence>
<keyword evidence="3" id="KW-1185">Reference proteome</keyword>
<proteinExistence type="predicted"/>
<accession>A0A834Y3F6</accession>
<comment type="caution">
    <text evidence="2">The sequence shown here is derived from an EMBL/GenBank/DDBJ whole genome shotgun (WGS) entry which is preliminary data.</text>
</comment>
<dbReference type="EMBL" id="JACMRX010000001">
    <property type="protein sequence ID" value="KAF7998623.1"/>
    <property type="molecule type" value="Genomic_DNA"/>
</dbReference>
<name>A0A834Y3F6_APHGI</name>
<organism evidence="2 3">
    <name type="scientific">Aphidius gifuensis</name>
    <name type="common">Parasitoid wasp</name>
    <dbReference type="NCBI Taxonomy" id="684658"/>
    <lineage>
        <taxon>Eukaryota</taxon>
        <taxon>Metazoa</taxon>
        <taxon>Ecdysozoa</taxon>
        <taxon>Arthropoda</taxon>
        <taxon>Hexapoda</taxon>
        <taxon>Insecta</taxon>
        <taxon>Pterygota</taxon>
        <taxon>Neoptera</taxon>
        <taxon>Endopterygota</taxon>
        <taxon>Hymenoptera</taxon>
        <taxon>Apocrita</taxon>
        <taxon>Ichneumonoidea</taxon>
        <taxon>Braconidae</taxon>
        <taxon>Aphidiinae</taxon>
        <taxon>Aphidius</taxon>
    </lineage>
</organism>
<dbReference type="Proteomes" id="UP000639338">
    <property type="component" value="Unassembled WGS sequence"/>
</dbReference>
<sequence length="1369" mass="157073">MAEQKSSKRKADITITNNNNKKITPQRKHDPLSIEYQYKQLMKDYGPEITAARQFNAQLKNNTQSISNPITRLPLIQQATQSTSQSTNTESLSSNTDYTKWIKPRKTTKIKNNQPSVHSSTESINKYSDIEDEQETNSYHSTKKKKNLKVNKKPLSQTRIAWLINKSKLANDLKWTVWENDEVLYAHDYCLLSYSRYESKKSTENLEPSVPCSSDSQSPTNEFDFDINCFFCGEMWDCNNGAIIDRQSMNGRIIDIVQSLSDESYLKNPLGVCSTYYQLRLYEASVLLDPPQMKIDGTSLQYVFDNTDHNVITIDGETKRLTQMPSKDNISAVNTIQDVHLPIDFQGGLNKLKFEDLDTLNLNTSPYLPVSYSTYILAKHLKINKIPLWHGFEELLYSDEILHPTSRIVCLPFIYHKATDYLAIHTALCYAVEHAKKNGQIFVFVTFDQPLYKIARDILTGLENDSMQHVFIRLGGFHIILSALGAVAYPMTDSGIAELFSVVYAPQTVKHLLDGKAYARAMRAHILAYTALGKLICDKFPNDKKQEYKDYLNVLFQGFSATDSYEGPYEGDVKVDKKLLQINQEFIEILNILKKNGPTAQLWIQYFESVTILLQYIEAERSGNWNLHLQSVRKMLPSFHAAKHFNYAKFAHLYLQDMAKLESVMTTDEFNKFTRDSFFTIRRTDKSFNGVWSDMTIEQTLNRFFGTDLVHGRGVTESVVSRYLGAMPTMFMVMDCLEDFCKVKTHNSEQQIDLSRARLKLDEADTDKFYFWLNEHDPFMPRSSVVSLSTGVMGGPRINCHKAIEIGEKNIRCIVGKNAKTFSFSSLDKITTLASAKQNAHLAGKYEAINALNLFNEISGSLKNDDDLKKALNYELAPYPLSLFDNKGFIRKSEQTLLRAIGKTIETDKNFVDNLEIVLDGNFLLKAISSWPQSEKFSDICQLYLDYIAKTYPVQFEMKCIYIVFRLYNDKICGIKSYELFRRNEKGFGPDFNLQFNSICSVTKIQFLSNIVNKQKFVLMLFEYLKNHINVVMSQGDGDSDIINTALNLASRNHQKPVAVLSDNIDLLILLITLSTQNDQHLYYCQIDAVGKPLKTCPVSEYGDLKPFLLFAHVFSGCKTTSSIYKKGKITILNMIKKNMDMQTAAKVFYNQSSSASDVAIATEKIFLCLYQSKGAQQSLETLRYNSYVSLASNLTVEQRLASLPPTLFTAHQHGKRVFYQMQRWLGNNNLRPEEWGWKRHDMMLVPIMTMDFPAPKELCDKIFCGCTRKCQSKLCKCRKVGLSCSKKCTHCHGTSCDNSSNSLTIYSRKENEENDENDDDEREELLLEHEQENDNYNTNDNSRYLYRNQQARNYDYDQDFFEINFSDF</sequence>
<dbReference type="PANTHER" id="PTHR46704">
    <property type="entry name" value="CXC DOMAIN-CONTAINING PROTEIN-RELATED"/>
    <property type="match status" value="1"/>
</dbReference>
<feature type="region of interest" description="Disordered" evidence="1">
    <location>
        <begin position="1"/>
        <end position="30"/>
    </location>
</feature>
<protein>
    <recommendedName>
        <fullName evidence="4">Tesmin/TSO1-like CXC domain-containing protein</fullName>
    </recommendedName>
</protein>
<feature type="compositionally biased region" description="Low complexity" evidence="1">
    <location>
        <begin position="78"/>
        <end position="96"/>
    </location>
</feature>
<feature type="compositionally biased region" description="Basic and acidic residues" evidence="1">
    <location>
        <begin position="1"/>
        <end position="12"/>
    </location>
</feature>
<evidence type="ECO:0000256" key="1">
    <source>
        <dbReference type="SAM" id="MobiDB-lite"/>
    </source>
</evidence>
<feature type="compositionally biased region" description="Polar residues" evidence="1">
    <location>
        <begin position="110"/>
        <end position="126"/>
    </location>
</feature>